<comment type="caution">
    <text evidence="1">The sequence shown here is derived from an EMBL/GenBank/DDBJ whole genome shotgun (WGS) entry which is preliminary data.</text>
</comment>
<dbReference type="AlphaFoldDB" id="A0A8S1QIP3"/>
<proteinExistence type="predicted"/>
<evidence type="ECO:0000313" key="2">
    <source>
        <dbReference type="Proteomes" id="UP000688137"/>
    </source>
</evidence>
<dbReference type="Proteomes" id="UP000688137">
    <property type="component" value="Unassembled WGS sequence"/>
</dbReference>
<reference evidence="1" key="1">
    <citation type="submission" date="2021-01" db="EMBL/GenBank/DDBJ databases">
        <authorList>
            <consortium name="Genoscope - CEA"/>
            <person name="William W."/>
        </authorList>
    </citation>
    <scope>NUCLEOTIDE SEQUENCE</scope>
</reference>
<evidence type="ECO:0000313" key="1">
    <source>
        <dbReference type="EMBL" id="CAD8115512.1"/>
    </source>
</evidence>
<keyword evidence="2" id="KW-1185">Reference proteome</keyword>
<sequence>MTLIFHGLEICKINHKQMQISFCFWLSFYKNNAIQDRWGKLYIRTSDTLKSHQFS</sequence>
<name>A0A8S1QIP3_PARPR</name>
<protein>
    <submittedName>
        <fullName evidence="1">Uncharacterized protein</fullName>
    </submittedName>
</protein>
<organism evidence="1 2">
    <name type="scientific">Paramecium primaurelia</name>
    <dbReference type="NCBI Taxonomy" id="5886"/>
    <lineage>
        <taxon>Eukaryota</taxon>
        <taxon>Sar</taxon>
        <taxon>Alveolata</taxon>
        <taxon>Ciliophora</taxon>
        <taxon>Intramacronucleata</taxon>
        <taxon>Oligohymenophorea</taxon>
        <taxon>Peniculida</taxon>
        <taxon>Parameciidae</taxon>
        <taxon>Paramecium</taxon>
    </lineage>
</organism>
<accession>A0A8S1QIP3</accession>
<gene>
    <name evidence="1" type="ORF">PPRIM_AZ9-3.1.T1650012</name>
</gene>
<dbReference type="EMBL" id="CAJJDM010000172">
    <property type="protein sequence ID" value="CAD8115512.1"/>
    <property type="molecule type" value="Genomic_DNA"/>
</dbReference>